<organism evidence="1 2">
    <name type="scientific">Leptospira weilii str. 2006001853</name>
    <dbReference type="NCBI Taxonomy" id="1001589"/>
    <lineage>
        <taxon>Bacteria</taxon>
        <taxon>Pseudomonadati</taxon>
        <taxon>Spirochaetota</taxon>
        <taxon>Spirochaetia</taxon>
        <taxon>Leptospirales</taxon>
        <taxon>Leptospiraceae</taxon>
        <taxon>Leptospira</taxon>
    </lineage>
</organism>
<accession>A0A828YV57</accession>
<gene>
    <name evidence="1" type="ORF">LEP1GSC036_1987</name>
</gene>
<protein>
    <submittedName>
        <fullName evidence="1">Uncharacterized protein</fullName>
    </submittedName>
</protein>
<sequence length="41" mass="4959">MESLPWTDGFFEFRNVRISESDSQSSYRLRFKNNQEENSQV</sequence>
<proteinExistence type="predicted"/>
<dbReference type="EMBL" id="AFLV02000079">
    <property type="protein sequence ID" value="EKR62627.1"/>
    <property type="molecule type" value="Genomic_DNA"/>
</dbReference>
<evidence type="ECO:0000313" key="1">
    <source>
        <dbReference type="EMBL" id="EKR62627.1"/>
    </source>
</evidence>
<dbReference type="AlphaFoldDB" id="A0A828YV57"/>
<comment type="caution">
    <text evidence="1">The sequence shown here is derived from an EMBL/GenBank/DDBJ whole genome shotgun (WGS) entry which is preliminary data.</text>
</comment>
<reference evidence="1 2" key="1">
    <citation type="submission" date="2012-10" db="EMBL/GenBank/DDBJ databases">
        <authorList>
            <person name="Harkins D.M."/>
            <person name="Durkin A.S."/>
            <person name="Brinkac L.M."/>
            <person name="Haft D.H."/>
            <person name="Selengut J.D."/>
            <person name="Sanka R."/>
            <person name="DePew J."/>
            <person name="Purushe J."/>
            <person name="Whelen A.C."/>
            <person name="Vinetz J.M."/>
            <person name="Sutton G.G."/>
            <person name="Nierman W.C."/>
            <person name="Fouts D.E."/>
        </authorList>
    </citation>
    <scope>NUCLEOTIDE SEQUENCE [LARGE SCALE GENOMIC DNA]</scope>
    <source>
        <strain evidence="1 2">2006001853</strain>
    </source>
</reference>
<name>A0A828YV57_9LEPT</name>
<dbReference type="Proteomes" id="UP000001338">
    <property type="component" value="Unassembled WGS sequence"/>
</dbReference>
<evidence type="ECO:0000313" key="2">
    <source>
        <dbReference type="Proteomes" id="UP000001338"/>
    </source>
</evidence>